<dbReference type="AlphaFoldDB" id="A0A8B6C2K2"/>
<gene>
    <name evidence="2" type="ORF">MGAL_10B013853</name>
</gene>
<reference evidence="2" key="1">
    <citation type="submission" date="2018-11" db="EMBL/GenBank/DDBJ databases">
        <authorList>
            <person name="Alioto T."/>
            <person name="Alioto T."/>
        </authorList>
    </citation>
    <scope>NUCLEOTIDE SEQUENCE</scope>
</reference>
<keyword evidence="3" id="KW-1185">Reference proteome</keyword>
<feature type="coiled-coil region" evidence="1">
    <location>
        <begin position="63"/>
        <end position="90"/>
    </location>
</feature>
<organism evidence="2 3">
    <name type="scientific">Mytilus galloprovincialis</name>
    <name type="common">Mediterranean mussel</name>
    <dbReference type="NCBI Taxonomy" id="29158"/>
    <lineage>
        <taxon>Eukaryota</taxon>
        <taxon>Metazoa</taxon>
        <taxon>Spiralia</taxon>
        <taxon>Lophotrochozoa</taxon>
        <taxon>Mollusca</taxon>
        <taxon>Bivalvia</taxon>
        <taxon>Autobranchia</taxon>
        <taxon>Pteriomorphia</taxon>
        <taxon>Mytilida</taxon>
        <taxon>Mytiloidea</taxon>
        <taxon>Mytilidae</taxon>
        <taxon>Mytilinae</taxon>
        <taxon>Mytilus</taxon>
    </lineage>
</organism>
<keyword evidence="1" id="KW-0175">Coiled coil</keyword>
<name>A0A8B6C2K2_MYTGA</name>
<dbReference type="EMBL" id="UYJE01001013">
    <property type="protein sequence ID" value="VDH98348.1"/>
    <property type="molecule type" value="Genomic_DNA"/>
</dbReference>
<evidence type="ECO:0000313" key="3">
    <source>
        <dbReference type="Proteomes" id="UP000596742"/>
    </source>
</evidence>
<protein>
    <submittedName>
        <fullName evidence="2">Uncharacterized protein</fullName>
    </submittedName>
</protein>
<sequence>MISNEYVTASEFINETMARHLENEQLRQFVNKALPVLTSQQQHSVDSLEHKLIKCENQSNSSQDSLEKKLNDLEHKYMELERKNTQLQQVGNEFNVMKGQLVSLENKTNQITNDVLILKQPGNIKPLHEIQALQQASQTVSAQTHYFSINERALSQDFLALPNMAIDLKLALNEITTNTSNHLN</sequence>
<evidence type="ECO:0000313" key="2">
    <source>
        <dbReference type="EMBL" id="VDH98348.1"/>
    </source>
</evidence>
<proteinExistence type="predicted"/>
<comment type="caution">
    <text evidence="2">The sequence shown here is derived from an EMBL/GenBank/DDBJ whole genome shotgun (WGS) entry which is preliminary data.</text>
</comment>
<accession>A0A8B6C2K2</accession>
<evidence type="ECO:0000256" key="1">
    <source>
        <dbReference type="SAM" id="Coils"/>
    </source>
</evidence>
<dbReference type="OrthoDB" id="6192566at2759"/>
<dbReference type="Proteomes" id="UP000596742">
    <property type="component" value="Unassembled WGS sequence"/>
</dbReference>